<comment type="caution">
    <text evidence="4">The sequence shown here is derived from an EMBL/GenBank/DDBJ whole genome shotgun (WGS) entry which is preliminary data.</text>
</comment>
<feature type="signal peptide" evidence="2">
    <location>
        <begin position="1"/>
        <end position="35"/>
    </location>
</feature>
<dbReference type="NCBIfam" id="TIGR04183">
    <property type="entry name" value="Por_Secre_tail"/>
    <property type="match status" value="1"/>
</dbReference>
<dbReference type="Gene3D" id="2.60.40.4070">
    <property type="match status" value="1"/>
</dbReference>
<evidence type="ECO:0000259" key="3">
    <source>
        <dbReference type="Pfam" id="PF13860"/>
    </source>
</evidence>
<dbReference type="EMBL" id="JAGQHS010000078">
    <property type="protein sequence ID" value="MCA9757046.1"/>
    <property type="molecule type" value="Genomic_DNA"/>
</dbReference>
<evidence type="ECO:0000313" key="4">
    <source>
        <dbReference type="EMBL" id="MCA9757046.1"/>
    </source>
</evidence>
<dbReference type="InterPro" id="IPR026444">
    <property type="entry name" value="Secre_tail"/>
</dbReference>
<sequence>MRTGVSAPTRSLGVRCSAGLLGLLALCGGAAAASAGTVTFQSQALGAEYGSTVGDVPGDLVFTEDGIDVSVQTFLSSGTPAFGFGRIQDSFGAPRFFYDQNILRFNNIGFVFDFGGAGDASFQYMNLGGGVNLGINGSAPVEASSFAALPGTIGGVTVSVTTVAVSGGVKGTVTLTGAVSSLRIGGQELFLDDVTGGGSGGPDPDPNDPPCDYTITHEGIADGTLFGDAAGQGAGDFMFSESGVPVYTDKFTLSGGSQTFGSAKVWDPGVAGFGNGLAMQYSNMNGFYSIIDLGVTVKRVRFEYLDMGGVENVEVNGDGLFVGQISNLPANIASGVTASVTTVAVGGGVRGVVTLTGDVQKLTLGGQEFFVDEFCIERGIDAPGHCGPTVDNQSEPLGSSWGGDNGNSPGDQIFMEDDIVVGIERFKLGSSILFGTASIDSPQCDQITSQAMSLKQISAVFDLTNVLPVTYARVDFCDCGEVENVWVNGTPWEGNLAQLPFDAFGPGIYTDVTVESNTGGCVGGVLEILGPLDEVIIGGEQLQLDDFCVVSEANSSVLEADTAAFVSVETYPNPFHATTTMRLQLEQEGPVELAIFDMSGRRVATLLDEVVAAGTHQVGWDGREEAGSRLANGIYFIRLVQGDSVSTRKVALAR</sequence>
<feature type="region of interest" description="Disordered" evidence="1">
    <location>
        <begin position="386"/>
        <end position="408"/>
    </location>
</feature>
<proteinExistence type="predicted"/>
<evidence type="ECO:0000256" key="2">
    <source>
        <dbReference type="SAM" id="SignalP"/>
    </source>
</evidence>
<keyword evidence="2" id="KW-0732">Signal</keyword>
<dbReference type="AlphaFoldDB" id="A0A956NDN8"/>
<organism evidence="4 5">
    <name type="scientific">Eiseniibacteriota bacterium</name>
    <dbReference type="NCBI Taxonomy" id="2212470"/>
    <lineage>
        <taxon>Bacteria</taxon>
        <taxon>Candidatus Eiseniibacteriota</taxon>
    </lineage>
</organism>
<accession>A0A956NDN8</accession>
<dbReference type="Pfam" id="PF13860">
    <property type="entry name" value="FlgD_ig"/>
    <property type="match status" value="1"/>
</dbReference>
<gene>
    <name evidence="4" type="ORF">KDA27_14675</name>
</gene>
<evidence type="ECO:0000313" key="5">
    <source>
        <dbReference type="Proteomes" id="UP000739538"/>
    </source>
</evidence>
<reference evidence="4" key="1">
    <citation type="submission" date="2020-04" db="EMBL/GenBank/DDBJ databases">
        <authorList>
            <person name="Zhang T."/>
        </authorList>
    </citation>
    <scope>NUCLEOTIDE SEQUENCE</scope>
    <source>
        <strain evidence="4">HKST-UBA02</strain>
    </source>
</reference>
<dbReference type="Proteomes" id="UP000739538">
    <property type="component" value="Unassembled WGS sequence"/>
</dbReference>
<dbReference type="InterPro" id="IPR025965">
    <property type="entry name" value="FlgD/Vpr_Ig-like"/>
</dbReference>
<feature type="domain" description="FlgD/Vpr Ig-like" evidence="3">
    <location>
        <begin position="581"/>
        <end position="640"/>
    </location>
</feature>
<name>A0A956NDN8_UNCEI</name>
<evidence type="ECO:0000256" key="1">
    <source>
        <dbReference type="SAM" id="MobiDB-lite"/>
    </source>
</evidence>
<feature type="chain" id="PRO_5038028229" evidence="2">
    <location>
        <begin position="36"/>
        <end position="654"/>
    </location>
</feature>
<reference evidence="4" key="2">
    <citation type="journal article" date="2021" name="Microbiome">
        <title>Successional dynamics and alternative stable states in a saline activated sludge microbial community over 9 years.</title>
        <authorList>
            <person name="Wang Y."/>
            <person name="Ye J."/>
            <person name="Ju F."/>
            <person name="Liu L."/>
            <person name="Boyd J.A."/>
            <person name="Deng Y."/>
            <person name="Parks D.H."/>
            <person name="Jiang X."/>
            <person name="Yin X."/>
            <person name="Woodcroft B.J."/>
            <person name="Tyson G.W."/>
            <person name="Hugenholtz P."/>
            <person name="Polz M.F."/>
            <person name="Zhang T."/>
        </authorList>
    </citation>
    <scope>NUCLEOTIDE SEQUENCE</scope>
    <source>
        <strain evidence="4">HKST-UBA02</strain>
    </source>
</reference>
<protein>
    <submittedName>
        <fullName evidence="4">T9SS type A sorting domain-containing protein</fullName>
    </submittedName>
</protein>